<dbReference type="SUPFAM" id="SSF53067">
    <property type="entry name" value="Actin-like ATPase domain"/>
    <property type="match status" value="2"/>
</dbReference>
<dbReference type="InterPro" id="IPR056546">
    <property type="entry name" value="MreB_MamK-like"/>
</dbReference>
<dbReference type="RefSeq" id="WP_013296205.1">
    <property type="nucleotide sequence ID" value="NC_014408.1"/>
</dbReference>
<dbReference type="GO" id="GO:0000902">
    <property type="term" value="P:cell morphogenesis"/>
    <property type="evidence" value="ECO:0007669"/>
    <property type="project" value="InterPro"/>
</dbReference>
<reference evidence="7 8" key="2">
    <citation type="journal article" date="2010" name="J. Bacteriol.">
        <title>Complete genome sequence of Methanothermobacter marburgensis, a methanoarchaeon model organism.</title>
        <authorList>
            <person name="Liesegang H."/>
            <person name="Kaster A.K."/>
            <person name="Wiezer A."/>
            <person name="Goenrich M."/>
            <person name="Wollherr A."/>
            <person name="Seedorf H."/>
            <person name="Gottschalk G."/>
            <person name="Thauer R.K."/>
        </authorList>
    </citation>
    <scope>NUCLEOTIDE SEQUENCE [LARGE SCALE GENOMIC DNA]</scope>
    <source>
        <strain evidence="8">ATCC BAA-927 / DSM 2133 / JCM 14651 / NBRC 100331 / OCM 82 / Marburg</strain>
    </source>
</reference>
<evidence type="ECO:0000256" key="1">
    <source>
        <dbReference type="ARBA" id="ARBA00022490"/>
    </source>
</evidence>
<dbReference type="AlphaFoldDB" id="D9PXP5"/>
<dbReference type="SMART" id="SM00268">
    <property type="entry name" value="ACTIN"/>
    <property type="match status" value="1"/>
</dbReference>
<comment type="similarity">
    <text evidence="5 6">Belongs to the FtsA/MreB family.</text>
</comment>
<dbReference type="GO" id="GO:0008360">
    <property type="term" value="P:regulation of cell shape"/>
    <property type="evidence" value="ECO:0007669"/>
    <property type="project" value="UniProtKB-UniRule"/>
</dbReference>
<dbReference type="PaxDb" id="79929-MTBMA_c14060"/>
<evidence type="ECO:0000256" key="4">
    <source>
        <dbReference type="ARBA" id="ARBA00022960"/>
    </source>
</evidence>
<dbReference type="CDD" id="cd10225">
    <property type="entry name" value="ASKHA_NBD_MreB-like"/>
    <property type="match status" value="1"/>
</dbReference>
<dbReference type="GeneID" id="77400182"/>
<dbReference type="PRINTS" id="PR01652">
    <property type="entry name" value="SHAPEPROTEIN"/>
</dbReference>
<organism evidence="7 8">
    <name type="scientific">Methanothermobacter marburgensis (strain ATCC BAA-927 / DSM 2133 / JCM 14651 / NBRC 100331 / OCM 82 / Marburg)</name>
    <name type="common">Methanobacterium thermoautotrophicum</name>
    <dbReference type="NCBI Taxonomy" id="79929"/>
    <lineage>
        <taxon>Archaea</taxon>
        <taxon>Methanobacteriati</taxon>
        <taxon>Methanobacteriota</taxon>
        <taxon>Methanomada group</taxon>
        <taxon>Methanobacteria</taxon>
        <taxon>Methanobacteriales</taxon>
        <taxon>Methanobacteriaceae</taxon>
        <taxon>Methanothermobacter</taxon>
    </lineage>
</organism>
<keyword evidence="4 6" id="KW-0133">Cell shape</keyword>
<comment type="caution">
    <text evidence="6">Lacks conserved residue(s) required for the propagation of feature annotation.</text>
</comment>
<dbReference type="Pfam" id="PF06723">
    <property type="entry name" value="MreB_Mbl"/>
    <property type="match status" value="1"/>
</dbReference>
<dbReference type="Proteomes" id="UP000000345">
    <property type="component" value="Chromosome"/>
</dbReference>
<dbReference type="InterPro" id="IPR004753">
    <property type="entry name" value="MreB"/>
</dbReference>
<comment type="subunit">
    <text evidence="6">Forms polymers.</text>
</comment>
<keyword evidence="3 6" id="KW-0067">ATP-binding</keyword>
<dbReference type="GeneID" id="9705115"/>
<evidence type="ECO:0000256" key="6">
    <source>
        <dbReference type="HAMAP-Rule" id="MF_02207"/>
    </source>
</evidence>
<protein>
    <recommendedName>
        <fullName evidence="6">Cell shape-determining protein MreB</fullName>
    </recommendedName>
</protein>
<evidence type="ECO:0000313" key="7">
    <source>
        <dbReference type="EMBL" id="ADL58993.1"/>
    </source>
</evidence>
<name>D9PXP5_METTM</name>
<evidence type="ECO:0000256" key="5">
    <source>
        <dbReference type="ARBA" id="ARBA00023458"/>
    </source>
</evidence>
<dbReference type="HAMAP" id="MF_02207">
    <property type="entry name" value="MreB"/>
    <property type="match status" value="1"/>
</dbReference>
<dbReference type="EMBL" id="CP001710">
    <property type="protein sequence ID" value="ADL58993.1"/>
    <property type="molecule type" value="Genomic_DNA"/>
</dbReference>
<dbReference type="OrthoDB" id="50063at2157"/>
<dbReference type="PANTHER" id="PTHR42749:SF1">
    <property type="entry name" value="CELL SHAPE-DETERMINING PROTEIN MREB"/>
    <property type="match status" value="1"/>
</dbReference>
<dbReference type="STRING" id="79929.MTBMA_c14060"/>
<dbReference type="PANTHER" id="PTHR42749">
    <property type="entry name" value="CELL SHAPE-DETERMINING PROTEIN MREB"/>
    <property type="match status" value="1"/>
</dbReference>
<accession>D9PXP5</accession>
<gene>
    <name evidence="6" type="primary">mreB</name>
    <name evidence="7" type="ordered locus">MTBMA_c14060</name>
</gene>
<keyword evidence="1 6" id="KW-0963">Cytoplasm</keyword>
<dbReference type="InterPro" id="IPR004000">
    <property type="entry name" value="Actin"/>
</dbReference>
<feature type="binding site" evidence="6">
    <location>
        <begin position="175"/>
        <end position="177"/>
    </location>
    <ligand>
        <name>ATP</name>
        <dbReference type="ChEBI" id="CHEBI:30616"/>
    </ligand>
</feature>
<proteinExistence type="inferred from homology"/>
<reference key="1">
    <citation type="submission" date="2009-08" db="EMBL/GenBank/DDBJ databases">
        <title>The genome sequence of Methanothermobacter marburgensis.</title>
        <authorList>
            <person name="Kaster A."/>
            <person name="Seedorf H."/>
            <person name="Goenrich M."/>
            <person name="Wiezer A."/>
            <person name="Liesegang H."/>
            <person name="Thauer R."/>
            <person name="Gottschalk G."/>
        </authorList>
    </citation>
    <scope>NUCLEOTIDE SEQUENCE</scope>
    <source>
        <strain>Marburg</strain>
    </source>
</reference>
<sequence>MFSFGKKKSEEKPERKSAITNTLGIDLGTLNTVVAKPAGDKFDIYKIPSVVAVKKEDPSYVLAVGEEAKMMLGRTPEDIIAVRPLRKGVIESVAQAEALLVYAMEMGAGDSESIDRIVIGIPGDASEVERNAVEEIGRKAGANYVLVISEGLAAAIGAGLPIAEASGTMVVDIGAGSSDIVVISLGGITDIETIRVGGDDIDTNLVELVKEKYNVEIGIHEAEKAKIEVGMVKCKEDLENLKTVVIGKCMETNKPKKVEIDSEMVAEAAEPVVKGIVDSIAAVLERLSPELISGVYNKTVVVGGTSQLRGLRERILDEVGIPAEISDDPMTVVAKGAAIVAAEPRALEPEVRLKAMK</sequence>
<dbReference type="GO" id="GO:0005524">
    <property type="term" value="F:ATP binding"/>
    <property type="evidence" value="ECO:0007669"/>
    <property type="project" value="UniProtKB-KW"/>
</dbReference>
<dbReference type="Gene3D" id="3.30.420.40">
    <property type="match status" value="2"/>
</dbReference>
<dbReference type="KEGG" id="mmg:MTBMA_c14060"/>
<dbReference type="PATRIC" id="fig|79929.8.peg.1370"/>
<dbReference type="GO" id="GO:0005737">
    <property type="term" value="C:cytoplasm"/>
    <property type="evidence" value="ECO:0007669"/>
    <property type="project" value="UniProtKB-SubCell"/>
</dbReference>
<dbReference type="HOGENOM" id="CLU_052037_0_0_2"/>
<comment type="function">
    <text evidence="6">Forms membrane-associated dynamic filaments that are essential for cell shape determination. Acts by regulating cell wall synthesis and cell elongation, and thus cell shape. A feedback loop between cell geometry and MreB localization may maintain elongated cell shape by targeting cell wall growth to regions of negative cell wall curvature.</text>
</comment>
<comment type="subcellular location">
    <subcellularLocation>
        <location evidence="6">Cytoplasm</location>
    </subcellularLocation>
    <text evidence="6">Membrane-associated.</text>
</comment>
<evidence type="ECO:0000313" key="8">
    <source>
        <dbReference type="Proteomes" id="UP000000345"/>
    </source>
</evidence>
<dbReference type="InterPro" id="IPR043129">
    <property type="entry name" value="ATPase_NBD"/>
</dbReference>
<keyword evidence="2 6" id="KW-0547">Nucleotide-binding</keyword>
<keyword evidence="8" id="KW-1185">Reference proteome</keyword>
<evidence type="ECO:0000256" key="3">
    <source>
        <dbReference type="ARBA" id="ARBA00022840"/>
    </source>
</evidence>
<evidence type="ECO:0000256" key="2">
    <source>
        <dbReference type="ARBA" id="ARBA00022741"/>
    </source>
</evidence>